<dbReference type="RefSeq" id="WP_219552379.1">
    <property type="nucleotide sequence ID" value="NZ_JAHKRN010000092.1"/>
</dbReference>
<keyword evidence="4" id="KW-1185">Reference proteome</keyword>
<feature type="transmembrane region" description="Helical" evidence="1">
    <location>
        <begin position="407"/>
        <end position="428"/>
    </location>
</feature>
<dbReference type="EC" id="3.-.-.-" evidence="3"/>
<comment type="caution">
    <text evidence="3">The sequence shown here is derived from an EMBL/GenBank/DDBJ whole genome shotgun (WGS) entry which is preliminary data.</text>
</comment>
<feature type="transmembrane region" description="Helical" evidence="1">
    <location>
        <begin position="440"/>
        <end position="465"/>
    </location>
</feature>
<dbReference type="Pfam" id="PF00144">
    <property type="entry name" value="Beta-lactamase"/>
    <property type="match status" value="1"/>
</dbReference>
<dbReference type="InterPro" id="IPR001466">
    <property type="entry name" value="Beta-lactam-related"/>
</dbReference>
<keyword evidence="1" id="KW-1133">Transmembrane helix</keyword>
<dbReference type="InterPro" id="IPR050491">
    <property type="entry name" value="AmpC-like"/>
</dbReference>
<evidence type="ECO:0000313" key="3">
    <source>
        <dbReference type="EMBL" id="MFC5820908.1"/>
    </source>
</evidence>
<keyword evidence="3" id="KW-0378">Hydrolase</keyword>
<proteinExistence type="predicted"/>
<dbReference type="PANTHER" id="PTHR46825">
    <property type="entry name" value="D-ALANYL-D-ALANINE-CARBOXYPEPTIDASE/ENDOPEPTIDASE AMPH"/>
    <property type="match status" value="1"/>
</dbReference>
<feature type="domain" description="Beta-lactamase-related" evidence="2">
    <location>
        <begin position="34"/>
        <end position="339"/>
    </location>
</feature>
<sequence length="469" mass="49695">MKSFLAGFSLVLALAPATLDRDVRAPGELTAAAVDAYARQAMESTGVPGMSLVVTRDGEVVHAAGYGHDSRGTPITADTPMRVASVSKSFTAAAVMTLVERGEIRLDEPVAAQLPGFRMADPRAAEITVRQLLNQTSGLSDTSVDVTDLGDAASLADYTARLADDRLAAEPGTRWEYCNVNYNLAARLVETASGRRFGDYLREHVFTPLGMTSSAVSDEVVRPADGRNSIFGLWLPRPELDAFLDESGSGGVITTAADMGRWLRLHTGDGRPLVKRQSLETMHAPSGIHEYGMGWSPDRESGLLVHSGNLFTYNAVQAISPGTGYGFAVMTDSAGLTDETYAVMAGLAAMSEGRTPDVPGGDRQLFELVLAAIALLAAGLGITGALRARRWAAKRAGRARWRVAVRLVPALLPVALLAAYPDLVSILMNGRTVTWAQVTYYAAPLSIALLAAAAAGVLVTITRLVRLKG</sequence>
<evidence type="ECO:0000259" key="2">
    <source>
        <dbReference type="Pfam" id="PF00144"/>
    </source>
</evidence>
<dbReference type="GO" id="GO:0016787">
    <property type="term" value="F:hydrolase activity"/>
    <property type="evidence" value="ECO:0007669"/>
    <property type="project" value="UniProtKB-KW"/>
</dbReference>
<keyword evidence="1" id="KW-0472">Membrane</keyword>
<evidence type="ECO:0000256" key="1">
    <source>
        <dbReference type="SAM" id="Phobius"/>
    </source>
</evidence>
<dbReference type="EMBL" id="JBHSNW010000028">
    <property type="protein sequence ID" value="MFC5820908.1"/>
    <property type="molecule type" value="Genomic_DNA"/>
</dbReference>
<reference evidence="4" key="1">
    <citation type="journal article" date="2019" name="Int. J. Syst. Evol. Microbiol.">
        <title>The Global Catalogue of Microorganisms (GCM) 10K type strain sequencing project: providing services to taxonomists for standard genome sequencing and annotation.</title>
        <authorList>
            <consortium name="The Broad Institute Genomics Platform"/>
            <consortium name="The Broad Institute Genome Sequencing Center for Infectious Disease"/>
            <person name="Wu L."/>
            <person name="Ma J."/>
        </authorList>
    </citation>
    <scope>NUCLEOTIDE SEQUENCE [LARGE SCALE GENOMIC DNA]</scope>
    <source>
        <strain evidence="4">CGMCC 4.7106</strain>
    </source>
</reference>
<protein>
    <submittedName>
        <fullName evidence="3">Serine hydrolase domain-containing protein</fullName>
        <ecNumber evidence="3">3.-.-.-</ecNumber>
    </submittedName>
</protein>
<dbReference type="Proteomes" id="UP001596096">
    <property type="component" value="Unassembled WGS sequence"/>
</dbReference>
<name>A0ABW1C8M3_9ACTN</name>
<keyword evidence="1" id="KW-0812">Transmembrane</keyword>
<dbReference type="PANTHER" id="PTHR46825:SF9">
    <property type="entry name" value="BETA-LACTAMASE-RELATED DOMAIN-CONTAINING PROTEIN"/>
    <property type="match status" value="1"/>
</dbReference>
<organism evidence="3 4">
    <name type="scientific">Nonomuraea harbinensis</name>
    <dbReference type="NCBI Taxonomy" id="1286938"/>
    <lineage>
        <taxon>Bacteria</taxon>
        <taxon>Bacillati</taxon>
        <taxon>Actinomycetota</taxon>
        <taxon>Actinomycetes</taxon>
        <taxon>Streptosporangiales</taxon>
        <taxon>Streptosporangiaceae</taxon>
        <taxon>Nonomuraea</taxon>
    </lineage>
</organism>
<feature type="transmembrane region" description="Helical" evidence="1">
    <location>
        <begin position="365"/>
        <end position="386"/>
    </location>
</feature>
<evidence type="ECO:0000313" key="4">
    <source>
        <dbReference type="Proteomes" id="UP001596096"/>
    </source>
</evidence>
<gene>
    <name evidence="3" type="ORF">ACFPUY_37915</name>
</gene>
<accession>A0ABW1C8M3</accession>